<sequence>MINISKESIHHIPVLHIVKQDKSKEKLPFIIFIHGITSAKEHNLHYAYLLAEKGFRVILPDALYHGEREADLSENKLMLSFWDIVIKTIAEIEVLKDYYESQGSIDSSRIGIAGTSMGGIITYGALTKYSWIKAGVSLMGNPAYVSYAKRQIEALRQAKMDIPLTDEELENLYSLLAPYDITLNTEKLAGRPVFLWHGEKDNVVPFQDAYNFYESMSAEYGNDRDKIAFLLDKNASHKVSREGLLRTQEWFVKHL</sequence>
<name>A0A2N5M7S0_9BACI</name>
<dbReference type="PANTHER" id="PTHR22946">
    <property type="entry name" value="DIENELACTONE HYDROLASE DOMAIN-CONTAINING PROTEIN-RELATED"/>
    <property type="match status" value="1"/>
</dbReference>
<reference evidence="3 4" key="1">
    <citation type="submission" date="2017-11" db="EMBL/GenBank/DDBJ databases">
        <title>Comparitive Functional Genomics of Dry Heat Resistant strains isolated from the Viking Spacecraft.</title>
        <authorList>
            <person name="Seuylemezian A."/>
            <person name="Cooper K."/>
            <person name="Vaishampayan P."/>
        </authorList>
    </citation>
    <scope>NUCLEOTIDE SEQUENCE [LARGE SCALE GENOMIC DNA]</scope>
    <source>
        <strain evidence="3 4">V1-29</strain>
    </source>
</reference>
<evidence type="ECO:0000313" key="4">
    <source>
        <dbReference type="Proteomes" id="UP000234748"/>
    </source>
</evidence>
<gene>
    <name evidence="3" type="ORF">CUU66_08030</name>
</gene>
<organism evidence="3 4">
    <name type="scientific">Peribacillus deserti</name>
    <dbReference type="NCBI Taxonomy" id="673318"/>
    <lineage>
        <taxon>Bacteria</taxon>
        <taxon>Bacillati</taxon>
        <taxon>Bacillota</taxon>
        <taxon>Bacilli</taxon>
        <taxon>Bacillales</taxon>
        <taxon>Bacillaceae</taxon>
        <taxon>Peribacillus</taxon>
    </lineage>
</organism>
<protein>
    <submittedName>
        <fullName evidence="3">Esterase</fullName>
    </submittedName>
</protein>
<dbReference type="GO" id="GO:0006508">
    <property type="term" value="P:proteolysis"/>
    <property type="evidence" value="ECO:0007669"/>
    <property type="project" value="InterPro"/>
</dbReference>
<evidence type="ECO:0000256" key="1">
    <source>
        <dbReference type="ARBA" id="ARBA00022801"/>
    </source>
</evidence>
<dbReference type="InterPro" id="IPR029058">
    <property type="entry name" value="AB_hydrolase_fold"/>
</dbReference>
<dbReference type="PANTHER" id="PTHR22946:SF9">
    <property type="entry name" value="POLYKETIDE TRANSFERASE AF380"/>
    <property type="match status" value="1"/>
</dbReference>
<keyword evidence="1" id="KW-0378">Hydrolase</keyword>
<dbReference type="Gene3D" id="3.40.50.1820">
    <property type="entry name" value="alpha/beta hydrolase"/>
    <property type="match status" value="1"/>
</dbReference>
<dbReference type="Pfam" id="PF00326">
    <property type="entry name" value="Peptidase_S9"/>
    <property type="match status" value="1"/>
</dbReference>
<evidence type="ECO:0000313" key="3">
    <source>
        <dbReference type="EMBL" id="PLT30410.1"/>
    </source>
</evidence>
<feature type="domain" description="Peptidase S9 prolyl oligopeptidase catalytic" evidence="2">
    <location>
        <begin position="95"/>
        <end position="254"/>
    </location>
</feature>
<dbReference type="SUPFAM" id="SSF53474">
    <property type="entry name" value="alpha/beta-Hydrolases"/>
    <property type="match status" value="1"/>
</dbReference>
<dbReference type="GO" id="GO:0008236">
    <property type="term" value="F:serine-type peptidase activity"/>
    <property type="evidence" value="ECO:0007669"/>
    <property type="project" value="InterPro"/>
</dbReference>
<accession>A0A2N5M7S0</accession>
<dbReference type="InterPro" id="IPR001375">
    <property type="entry name" value="Peptidase_S9_cat"/>
</dbReference>
<dbReference type="GO" id="GO:0052689">
    <property type="term" value="F:carboxylic ester hydrolase activity"/>
    <property type="evidence" value="ECO:0007669"/>
    <property type="project" value="UniProtKB-ARBA"/>
</dbReference>
<dbReference type="InterPro" id="IPR050261">
    <property type="entry name" value="FrsA_esterase"/>
</dbReference>
<dbReference type="AlphaFoldDB" id="A0A2N5M7S0"/>
<dbReference type="Proteomes" id="UP000234748">
    <property type="component" value="Unassembled WGS sequence"/>
</dbReference>
<dbReference type="OrthoDB" id="31158at2"/>
<keyword evidence="4" id="KW-1185">Reference proteome</keyword>
<proteinExistence type="predicted"/>
<dbReference type="EMBL" id="PGUY01000022">
    <property type="protein sequence ID" value="PLT30410.1"/>
    <property type="molecule type" value="Genomic_DNA"/>
</dbReference>
<comment type="caution">
    <text evidence="3">The sequence shown here is derived from an EMBL/GenBank/DDBJ whole genome shotgun (WGS) entry which is preliminary data.</text>
</comment>
<dbReference type="RefSeq" id="WP_101641163.1">
    <property type="nucleotide sequence ID" value="NZ_PGUY01000022.1"/>
</dbReference>
<evidence type="ECO:0000259" key="2">
    <source>
        <dbReference type="Pfam" id="PF00326"/>
    </source>
</evidence>